<dbReference type="HOGENOM" id="CLU_2672107_0_0_1"/>
<evidence type="ECO:0000313" key="2">
    <source>
        <dbReference type="Proteomes" id="UP000027073"/>
    </source>
</evidence>
<organism evidence="1 2">
    <name type="scientific">Pleurotus ostreatus (strain PC15)</name>
    <name type="common">Oyster mushroom</name>
    <dbReference type="NCBI Taxonomy" id="1137138"/>
    <lineage>
        <taxon>Eukaryota</taxon>
        <taxon>Fungi</taxon>
        <taxon>Dikarya</taxon>
        <taxon>Basidiomycota</taxon>
        <taxon>Agaricomycotina</taxon>
        <taxon>Agaricomycetes</taxon>
        <taxon>Agaricomycetidae</taxon>
        <taxon>Agaricales</taxon>
        <taxon>Pleurotineae</taxon>
        <taxon>Pleurotaceae</taxon>
        <taxon>Pleurotus</taxon>
    </lineage>
</organism>
<proteinExistence type="predicted"/>
<dbReference type="EMBL" id="KL198006">
    <property type="protein sequence ID" value="KDQ31543.1"/>
    <property type="molecule type" value="Genomic_DNA"/>
</dbReference>
<gene>
    <name evidence="1" type="ORF">PLEOSDRAFT_1070580</name>
</gene>
<dbReference type="AlphaFoldDB" id="A0A067NTY4"/>
<sequence length="75" mass="7729">MVLNRQQMVGASTAPKVSVPASISQSGIGISENDRPVILAGRTSLYAVTPGFKAIFANHCKGNPVVESSKGSSVN</sequence>
<name>A0A067NTY4_PLEO1</name>
<dbReference type="Proteomes" id="UP000027073">
    <property type="component" value="Unassembled WGS sequence"/>
</dbReference>
<evidence type="ECO:0000313" key="1">
    <source>
        <dbReference type="EMBL" id="KDQ31543.1"/>
    </source>
</evidence>
<dbReference type="InParanoid" id="A0A067NTY4"/>
<protein>
    <submittedName>
        <fullName evidence="1">Uncharacterized protein</fullName>
    </submittedName>
</protein>
<dbReference type="VEuPathDB" id="FungiDB:PLEOSDRAFT_1070580"/>
<reference evidence="2" key="1">
    <citation type="journal article" date="2014" name="Proc. Natl. Acad. Sci. U.S.A.">
        <title>Extensive sampling of basidiomycete genomes demonstrates inadequacy of the white-rot/brown-rot paradigm for wood decay fungi.</title>
        <authorList>
            <person name="Riley R."/>
            <person name="Salamov A.A."/>
            <person name="Brown D.W."/>
            <person name="Nagy L.G."/>
            <person name="Floudas D."/>
            <person name="Held B.W."/>
            <person name="Levasseur A."/>
            <person name="Lombard V."/>
            <person name="Morin E."/>
            <person name="Otillar R."/>
            <person name="Lindquist E.A."/>
            <person name="Sun H."/>
            <person name="LaButti K.M."/>
            <person name="Schmutz J."/>
            <person name="Jabbour D."/>
            <person name="Luo H."/>
            <person name="Baker S.E."/>
            <person name="Pisabarro A.G."/>
            <person name="Walton J.D."/>
            <person name="Blanchette R.A."/>
            <person name="Henrissat B."/>
            <person name="Martin F."/>
            <person name="Cullen D."/>
            <person name="Hibbett D.S."/>
            <person name="Grigoriev I.V."/>
        </authorList>
    </citation>
    <scope>NUCLEOTIDE SEQUENCE [LARGE SCALE GENOMIC DNA]</scope>
    <source>
        <strain evidence="2">PC15</strain>
    </source>
</reference>
<accession>A0A067NTY4</accession>